<dbReference type="PANTHER" id="PTHR30363:SF4">
    <property type="entry name" value="GLYCEROL-3-PHOSPHATE REGULON REPRESSOR"/>
    <property type="match status" value="1"/>
</dbReference>
<dbReference type="InterPro" id="IPR037171">
    <property type="entry name" value="NagB/RpiA_transferase-like"/>
</dbReference>
<dbReference type="PROSITE" id="PS51000">
    <property type="entry name" value="HTH_DEOR_2"/>
    <property type="match status" value="1"/>
</dbReference>
<dbReference type="PRINTS" id="PR00037">
    <property type="entry name" value="HTHLACR"/>
</dbReference>
<dbReference type="EMBL" id="JAEPRJ010000001">
    <property type="protein sequence ID" value="MBK5898504.1"/>
    <property type="molecule type" value="Genomic_DNA"/>
</dbReference>
<evidence type="ECO:0000256" key="5">
    <source>
        <dbReference type="ARBA" id="ARBA00024937"/>
    </source>
</evidence>
<evidence type="ECO:0000256" key="4">
    <source>
        <dbReference type="ARBA" id="ARBA00023163"/>
    </source>
</evidence>
<comment type="caution">
    <text evidence="7">The sequence shown here is derived from an EMBL/GenBank/DDBJ whole genome shotgun (WGS) entry which is preliminary data.</text>
</comment>
<feature type="domain" description="HTH deoR-type" evidence="6">
    <location>
        <begin position="4"/>
        <end position="59"/>
    </location>
</feature>
<dbReference type="InterPro" id="IPR050313">
    <property type="entry name" value="Carb_Metab_HTH_regulators"/>
</dbReference>
<proteinExistence type="predicted"/>
<dbReference type="SMART" id="SM01134">
    <property type="entry name" value="DeoRC"/>
    <property type="match status" value="1"/>
</dbReference>
<keyword evidence="8" id="KW-1185">Reference proteome</keyword>
<sequence length="252" mass="28245">MKYIERKKQILAYLSNGNGVGDITNMCKKLYVSRSTLRRDLITLEEEGIIKRYHGGITMVSPSSSENSINIRKMENTDKKMALAKRARTLLQDNMVIFLDSSSTVSLFIPYLKTYSNLTVITNGINIASQLNTYPNIKCYICPGVLKNKSLSIIGEYASAFISNFRADIAFISSKAITTQGIFEGDDSQALCKKEMIKNSFKTVLLLDNSKEFKEGYFKLADFSDFDVIVSNGAFGEGIMKEIDMSNCKLLF</sequence>
<dbReference type="InterPro" id="IPR036388">
    <property type="entry name" value="WH-like_DNA-bd_sf"/>
</dbReference>
<evidence type="ECO:0000313" key="8">
    <source>
        <dbReference type="Proteomes" id="UP000604730"/>
    </source>
</evidence>
<accession>A0ABS1J2Y6</accession>
<keyword evidence="4" id="KW-0804">Transcription</keyword>
<dbReference type="Pfam" id="PF08220">
    <property type="entry name" value="HTH_DeoR"/>
    <property type="match status" value="1"/>
</dbReference>
<dbReference type="InterPro" id="IPR001034">
    <property type="entry name" value="DeoR_HTH"/>
</dbReference>
<dbReference type="SMART" id="SM00420">
    <property type="entry name" value="HTH_DEOR"/>
    <property type="match status" value="1"/>
</dbReference>
<evidence type="ECO:0000256" key="3">
    <source>
        <dbReference type="ARBA" id="ARBA00023015"/>
    </source>
</evidence>
<dbReference type="RefSeq" id="WP_208429918.1">
    <property type="nucleotide sequence ID" value="NZ_JAEPRJ010000001.1"/>
</dbReference>
<evidence type="ECO:0000313" key="7">
    <source>
        <dbReference type="EMBL" id="MBK5898504.1"/>
    </source>
</evidence>
<dbReference type="Pfam" id="PF00455">
    <property type="entry name" value="DeoRC"/>
    <property type="match status" value="1"/>
</dbReference>
<dbReference type="SUPFAM" id="SSF100950">
    <property type="entry name" value="NagB/RpiA/CoA transferase-like"/>
    <property type="match status" value="1"/>
</dbReference>
<gene>
    <name evidence="7" type="ORF">JJN12_12035</name>
</gene>
<dbReference type="Gene3D" id="3.40.50.1360">
    <property type="match status" value="1"/>
</dbReference>
<comment type="function">
    <text evidence="5">Repressor of the lactose catabolism operon. Galactose-6-phosphate is the inducer.</text>
</comment>
<dbReference type="PANTHER" id="PTHR30363">
    <property type="entry name" value="HTH-TYPE TRANSCRIPTIONAL REGULATOR SRLR-RELATED"/>
    <property type="match status" value="1"/>
</dbReference>
<reference evidence="7 8" key="1">
    <citation type="submission" date="2021-01" db="EMBL/GenBank/DDBJ databases">
        <title>Isolation and description of Catonella massiliensis sp. nov., a novel Catonella species, isolated from a stable periodontitis subject.</title>
        <authorList>
            <person name="Antezack A."/>
            <person name="Boxberger M."/>
            <person name="La Scola B."/>
            <person name="Monnet-Corti V."/>
        </authorList>
    </citation>
    <scope>NUCLEOTIDE SEQUENCE [LARGE SCALE GENOMIC DNA]</scope>
    <source>
        <strain evidence="7 8">Marseille-Q4567</strain>
    </source>
</reference>
<evidence type="ECO:0000256" key="2">
    <source>
        <dbReference type="ARBA" id="ARBA00022491"/>
    </source>
</evidence>
<dbReference type="SUPFAM" id="SSF46785">
    <property type="entry name" value="Winged helix' DNA-binding domain"/>
    <property type="match status" value="1"/>
</dbReference>
<protein>
    <recommendedName>
        <fullName evidence="1">Lactose phosphotransferase system repressor</fullName>
    </recommendedName>
</protein>
<keyword evidence="3" id="KW-0805">Transcription regulation</keyword>
<dbReference type="InterPro" id="IPR036390">
    <property type="entry name" value="WH_DNA-bd_sf"/>
</dbReference>
<keyword evidence="2" id="KW-0678">Repressor</keyword>
<dbReference type="Gene3D" id="1.10.10.10">
    <property type="entry name" value="Winged helix-like DNA-binding domain superfamily/Winged helix DNA-binding domain"/>
    <property type="match status" value="1"/>
</dbReference>
<evidence type="ECO:0000256" key="1">
    <source>
        <dbReference type="ARBA" id="ARBA00021390"/>
    </source>
</evidence>
<evidence type="ECO:0000259" key="6">
    <source>
        <dbReference type="PROSITE" id="PS51000"/>
    </source>
</evidence>
<name>A0ABS1J2Y6_9FIRM</name>
<dbReference type="Proteomes" id="UP000604730">
    <property type="component" value="Unassembled WGS sequence"/>
</dbReference>
<organism evidence="7 8">
    <name type="scientific">Catonella massiliensis</name>
    <dbReference type="NCBI Taxonomy" id="2799636"/>
    <lineage>
        <taxon>Bacteria</taxon>
        <taxon>Bacillati</taxon>
        <taxon>Bacillota</taxon>
        <taxon>Clostridia</taxon>
        <taxon>Lachnospirales</taxon>
        <taxon>Lachnospiraceae</taxon>
        <taxon>Catonella</taxon>
    </lineage>
</organism>
<dbReference type="InterPro" id="IPR014036">
    <property type="entry name" value="DeoR-like_C"/>
</dbReference>